<evidence type="ECO:0000313" key="3">
    <source>
        <dbReference type="Proteomes" id="UP000807025"/>
    </source>
</evidence>
<dbReference type="EMBL" id="MU154672">
    <property type="protein sequence ID" value="KAF9489417.1"/>
    <property type="molecule type" value="Genomic_DNA"/>
</dbReference>
<gene>
    <name evidence="2" type="ORF">BDN71DRAFT_1593466</name>
</gene>
<dbReference type="OrthoDB" id="2990787at2759"/>
<accession>A0A9P5ZJI1</accession>
<proteinExistence type="predicted"/>
<evidence type="ECO:0000313" key="2">
    <source>
        <dbReference type="EMBL" id="KAF9489417.1"/>
    </source>
</evidence>
<dbReference type="AlphaFoldDB" id="A0A9P5ZJI1"/>
<name>A0A9P5ZJI1_PLEER</name>
<comment type="caution">
    <text evidence="2">The sequence shown here is derived from an EMBL/GenBank/DDBJ whole genome shotgun (WGS) entry which is preliminary data.</text>
</comment>
<evidence type="ECO:0000256" key="1">
    <source>
        <dbReference type="SAM" id="MobiDB-lite"/>
    </source>
</evidence>
<protein>
    <submittedName>
        <fullName evidence="2">Uncharacterized protein</fullName>
    </submittedName>
</protein>
<organism evidence="2 3">
    <name type="scientific">Pleurotus eryngii</name>
    <name type="common">Boletus of the steppes</name>
    <dbReference type="NCBI Taxonomy" id="5323"/>
    <lineage>
        <taxon>Eukaryota</taxon>
        <taxon>Fungi</taxon>
        <taxon>Dikarya</taxon>
        <taxon>Basidiomycota</taxon>
        <taxon>Agaricomycotina</taxon>
        <taxon>Agaricomycetes</taxon>
        <taxon>Agaricomycetidae</taxon>
        <taxon>Agaricales</taxon>
        <taxon>Pleurotineae</taxon>
        <taxon>Pleurotaceae</taxon>
        <taxon>Pleurotus</taxon>
    </lineage>
</organism>
<feature type="region of interest" description="Disordered" evidence="1">
    <location>
        <begin position="1"/>
        <end position="47"/>
    </location>
</feature>
<keyword evidence="3" id="KW-1185">Reference proteome</keyword>
<feature type="compositionally biased region" description="Basic and acidic residues" evidence="1">
    <location>
        <begin position="8"/>
        <end position="25"/>
    </location>
</feature>
<reference evidence="2" key="1">
    <citation type="submission" date="2020-11" db="EMBL/GenBank/DDBJ databases">
        <authorList>
            <consortium name="DOE Joint Genome Institute"/>
            <person name="Ahrendt S."/>
            <person name="Riley R."/>
            <person name="Andreopoulos W."/>
            <person name="Labutti K."/>
            <person name="Pangilinan J."/>
            <person name="Ruiz-Duenas F.J."/>
            <person name="Barrasa J.M."/>
            <person name="Sanchez-Garcia M."/>
            <person name="Camarero S."/>
            <person name="Miyauchi S."/>
            <person name="Serrano A."/>
            <person name="Linde D."/>
            <person name="Babiker R."/>
            <person name="Drula E."/>
            <person name="Ayuso-Fernandez I."/>
            <person name="Pacheco R."/>
            <person name="Padilla G."/>
            <person name="Ferreira P."/>
            <person name="Barriuso J."/>
            <person name="Kellner H."/>
            <person name="Castanera R."/>
            <person name="Alfaro M."/>
            <person name="Ramirez L."/>
            <person name="Pisabarro A.G."/>
            <person name="Kuo A."/>
            <person name="Tritt A."/>
            <person name="Lipzen A."/>
            <person name="He G."/>
            <person name="Yan M."/>
            <person name="Ng V."/>
            <person name="Cullen D."/>
            <person name="Martin F."/>
            <person name="Rosso M.-N."/>
            <person name="Henrissat B."/>
            <person name="Hibbett D."/>
            <person name="Martinez A.T."/>
            <person name="Grigoriev I.V."/>
        </authorList>
    </citation>
    <scope>NUCLEOTIDE SEQUENCE</scope>
    <source>
        <strain evidence="2">ATCC 90797</strain>
    </source>
</reference>
<sequence>MGRASKYHTLDEQRLARRAKMREYSEATSRTRSAQRRASYLKSRSRKGAPYVRKDMVVRNLPQTIQALALQPLPTSVLFLEASRSADALDESEIVPFDSNPPYPVAAPSSDEAYTLKMLDVMSGRRARNEEELVLEMEGWSQQHTERELIRELSEWETAAAFLESYEASPRHVAMARNSLWWCARRVNCIFTSASRTRAEGTT</sequence>
<feature type="compositionally biased region" description="Low complexity" evidence="1">
    <location>
        <begin position="26"/>
        <end position="38"/>
    </location>
</feature>
<dbReference type="Proteomes" id="UP000807025">
    <property type="component" value="Unassembled WGS sequence"/>
</dbReference>